<feature type="transmembrane region" description="Helical" evidence="8">
    <location>
        <begin position="307"/>
        <end position="329"/>
    </location>
</feature>
<comment type="subcellular location">
    <subcellularLocation>
        <location evidence="1">Cell membrane</location>
        <topology evidence="1">Multi-pass membrane protein</topology>
    </subcellularLocation>
</comment>
<keyword evidence="5 8" id="KW-0812">Transmembrane</keyword>
<dbReference type="InterPro" id="IPR004695">
    <property type="entry name" value="SLAC1/Mae1/Ssu1/TehA"/>
</dbReference>
<evidence type="ECO:0000256" key="3">
    <source>
        <dbReference type="ARBA" id="ARBA00022448"/>
    </source>
</evidence>
<dbReference type="GO" id="GO:0000319">
    <property type="term" value="F:sulfite transmembrane transporter activity"/>
    <property type="evidence" value="ECO:0007669"/>
    <property type="project" value="TreeGrafter"/>
</dbReference>
<feature type="transmembrane region" description="Helical" evidence="8">
    <location>
        <begin position="64"/>
        <end position="87"/>
    </location>
</feature>
<dbReference type="FunFam" id="1.50.10.150:FF:000004">
    <property type="entry name" value="Malic acid transporter"/>
    <property type="match status" value="1"/>
</dbReference>
<evidence type="ECO:0000256" key="1">
    <source>
        <dbReference type="ARBA" id="ARBA00004651"/>
    </source>
</evidence>
<keyword evidence="10" id="KW-1185">Reference proteome</keyword>
<feature type="transmembrane region" description="Helical" evidence="8">
    <location>
        <begin position="349"/>
        <end position="367"/>
    </location>
</feature>
<evidence type="ECO:0000256" key="6">
    <source>
        <dbReference type="ARBA" id="ARBA00022989"/>
    </source>
</evidence>
<feature type="transmembrane region" description="Helical" evidence="8">
    <location>
        <begin position="379"/>
        <end position="399"/>
    </location>
</feature>
<dbReference type="GO" id="GO:0005886">
    <property type="term" value="C:plasma membrane"/>
    <property type="evidence" value="ECO:0007669"/>
    <property type="project" value="UniProtKB-SubCell"/>
</dbReference>
<dbReference type="Proteomes" id="UP000094065">
    <property type="component" value="Unassembled WGS sequence"/>
</dbReference>
<dbReference type="RefSeq" id="XP_018998390.1">
    <property type="nucleotide sequence ID" value="XM_019133685.1"/>
</dbReference>
<evidence type="ECO:0000313" key="10">
    <source>
        <dbReference type="Proteomes" id="UP000094065"/>
    </source>
</evidence>
<feature type="transmembrane region" description="Helical" evidence="8">
    <location>
        <begin position="214"/>
        <end position="235"/>
    </location>
</feature>
<evidence type="ECO:0000313" key="9">
    <source>
        <dbReference type="EMBL" id="ODN84587.1"/>
    </source>
</evidence>
<keyword evidence="6 8" id="KW-1133">Transmembrane helix</keyword>
<keyword evidence="7 8" id="KW-0472">Membrane</keyword>
<evidence type="ECO:0000256" key="7">
    <source>
        <dbReference type="ARBA" id="ARBA00023136"/>
    </source>
</evidence>
<dbReference type="InterPro" id="IPR038665">
    <property type="entry name" value="Voltage-dep_anion_channel_sf"/>
</dbReference>
<dbReference type="PANTHER" id="PTHR31686:SF1">
    <property type="entry name" value="SULFITE EFFLUX PUMP SSU1"/>
    <property type="match status" value="1"/>
</dbReference>
<evidence type="ECO:0008006" key="11">
    <source>
        <dbReference type="Google" id="ProtNLM"/>
    </source>
</evidence>
<evidence type="ECO:0000256" key="5">
    <source>
        <dbReference type="ARBA" id="ARBA00022692"/>
    </source>
</evidence>
<dbReference type="GeneID" id="30151814"/>
<feature type="transmembrane region" description="Helical" evidence="8">
    <location>
        <begin position="35"/>
        <end position="58"/>
    </location>
</feature>
<comment type="similarity">
    <text evidence="2">Belongs to the tellurite-resistance/dicarboxylate transporter (TDT) family.</text>
</comment>
<dbReference type="CDD" id="cd09318">
    <property type="entry name" value="TDT_SSU1"/>
    <property type="match status" value="1"/>
</dbReference>
<accession>A0A1E3I7P2</accession>
<dbReference type="Pfam" id="PF03595">
    <property type="entry name" value="SLAC1"/>
    <property type="match status" value="1"/>
</dbReference>
<dbReference type="PANTHER" id="PTHR31686">
    <property type="match status" value="1"/>
</dbReference>
<evidence type="ECO:0000256" key="4">
    <source>
        <dbReference type="ARBA" id="ARBA00022475"/>
    </source>
</evidence>
<organism evidence="9 10">
    <name type="scientific">Cryptococcus amylolentus CBS 6039</name>
    <dbReference type="NCBI Taxonomy" id="1295533"/>
    <lineage>
        <taxon>Eukaryota</taxon>
        <taxon>Fungi</taxon>
        <taxon>Dikarya</taxon>
        <taxon>Basidiomycota</taxon>
        <taxon>Agaricomycotina</taxon>
        <taxon>Tremellomycetes</taxon>
        <taxon>Tremellales</taxon>
        <taxon>Cryptococcaceae</taxon>
        <taxon>Cryptococcus</taxon>
    </lineage>
</organism>
<protein>
    <recommendedName>
        <fullName evidence="11">Sulfite efflux pump SSU1</fullName>
    </recommendedName>
</protein>
<reference evidence="9 10" key="1">
    <citation type="submission" date="2016-06" db="EMBL/GenBank/DDBJ databases">
        <title>Evolution of pathogenesis and genome organization in the Tremellales.</title>
        <authorList>
            <person name="Cuomo C."/>
            <person name="Litvintseva A."/>
            <person name="Heitman J."/>
            <person name="Chen Y."/>
            <person name="Sun S."/>
            <person name="Springer D."/>
            <person name="Dromer F."/>
            <person name="Young S."/>
            <person name="Zeng Q."/>
            <person name="Chapman S."/>
            <person name="Gujja S."/>
            <person name="Saif S."/>
            <person name="Birren B."/>
        </authorList>
    </citation>
    <scope>NUCLEOTIDE SEQUENCE [LARGE SCALE GENOMIC DNA]</scope>
    <source>
        <strain evidence="9 10">CBS 6039</strain>
    </source>
</reference>
<comment type="caution">
    <text evidence="9">The sequence shown here is derived from an EMBL/GenBank/DDBJ whole genome shotgun (WGS) entry which is preliminary data.</text>
</comment>
<evidence type="ECO:0000256" key="8">
    <source>
        <dbReference type="SAM" id="Phobius"/>
    </source>
</evidence>
<dbReference type="OrthoDB" id="1099at2759"/>
<name>A0A1E3I7P2_9TREE</name>
<keyword evidence="4" id="KW-1003">Cell membrane</keyword>
<dbReference type="STRING" id="1295533.A0A1E3I7P2"/>
<evidence type="ECO:0000256" key="2">
    <source>
        <dbReference type="ARBA" id="ARBA00008566"/>
    </source>
</evidence>
<proteinExistence type="inferred from homology"/>
<dbReference type="InterPro" id="IPR051629">
    <property type="entry name" value="Sulfite_efflux_TDT"/>
</dbReference>
<feature type="transmembrane region" description="Helical" evidence="8">
    <location>
        <begin position="178"/>
        <end position="202"/>
    </location>
</feature>
<dbReference type="EMBL" id="AWGJ01000001">
    <property type="protein sequence ID" value="ODN84587.1"/>
    <property type="molecule type" value="Genomic_DNA"/>
</dbReference>
<feature type="transmembrane region" description="Helical" evidence="8">
    <location>
        <begin position="144"/>
        <end position="166"/>
    </location>
</feature>
<dbReference type="AlphaFoldDB" id="A0A1E3I7P2"/>
<dbReference type="Gene3D" id="1.50.10.150">
    <property type="entry name" value="Voltage-dependent anion channel"/>
    <property type="match status" value="1"/>
</dbReference>
<keyword evidence="3" id="KW-0813">Transport</keyword>
<sequence>MTTSTHDGHQIEESYSKSTISANWRSKLMNRVLQALLNLTPAFFSLTMGTGIVSILLYDFPFSAHWLRVLAVVIFVFNVVLFLVLLFANIARFVIWKGLFAATLTHPVASMFWGTLPMGLITLVNMTALSCVPDGGIAWARLALGLWWIDIILSVVINLGIVYIMFTRQRHTPETMAAIWLLPIVSCVVAAASGGVVSNAIMPYMPQLARSTVIVAYIIYGIGVPLAMFVITIFLHRTVVYGFPAPATLTTLYLPLGPCGQGSFGMVVLGKTVRKLAYEYDIGFTIAPAGALSSEIASGAMRRVADAIYAGGIITSLILWGLGFCWYVFATTSLIDHWWHEDRSYFGRQSFSVGFTALTFPIGVWATASTALAIELDSWAFKIIGAVVSLQVVFNWSYVMVYTLYKAYDGTIFVAPELSQFVDKTPSLRWESRSERDKEIARDQRGIGSYRV</sequence>
<feature type="transmembrane region" description="Helical" evidence="8">
    <location>
        <begin position="99"/>
        <end position="124"/>
    </location>
</feature>
<gene>
    <name evidence="9" type="ORF">L202_00505</name>
</gene>